<keyword evidence="3" id="KW-1185">Reference proteome</keyword>
<feature type="compositionally biased region" description="Acidic residues" evidence="1">
    <location>
        <begin position="29"/>
        <end position="39"/>
    </location>
</feature>
<feature type="compositionally biased region" description="Polar residues" evidence="1">
    <location>
        <begin position="49"/>
        <end position="59"/>
    </location>
</feature>
<dbReference type="AlphaFoldDB" id="A0AAN7QXE1"/>
<dbReference type="EMBL" id="JAXQNO010000017">
    <property type="protein sequence ID" value="KAK4778623.1"/>
    <property type="molecule type" value="Genomic_DNA"/>
</dbReference>
<sequence length="147" mass="16705">MMQHQYPHHNNHHQRRSESFIIPSSSLQDQEEEEEEEEGGTNKRVYCSSPKTSPETTSHSPEHHGDEDLQPFQEDHHEVRVLAAFEGGSTEKKQPIIVIRAQARPAKNFLQLVLLVSLALQRGDRGLHRVLQQVLPGRLVPAGRAEL</sequence>
<evidence type="ECO:0000256" key="1">
    <source>
        <dbReference type="SAM" id="MobiDB-lite"/>
    </source>
</evidence>
<comment type="caution">
    <text evidence="2">The sequence shown here is derived from an EMBL/GenBank/DDBJ whole genome shotgun (WGS) entry which is preliminary data.</text>
</comment>
<feature type="compositionally biased region" description="Basic and acidic residues" evidence="1">
    <location>
        <begin position="60"/>
        <end position="72"/>
    </location>
</feature>
<evidence type="ECO:0000313" key="3">
    <source>
        <dbReference type="Proteomes" id="UP001346149"/>
    </source>
</evidence>
<organism evidence="2 3">
    <name type="scientific">Trapa natans</name>
    <name type="common">Water chestnut</name>
    <dbReference type="NCBI Taxonomy" id="22666"/>
    <lineage>
        <taxon>Eukaryota</taxon>
        <taxon>Viridiplantae</taxon>
        <taxon>Streptophyta</taxon>
        <taxon>Embryophyta</taxon>
        <taxon>Tracheophyta</taxon>
        <taxon>Spermatophyta</taxon>
        <taxon>Magnoliopsida</taxon>
        <taxon>eudicotyledons</taxon>
        <taxon>Gunneridae</taxon>
        <taxon>Pentapetalae</taxon>
        <taxon>rosids</taxon>
        <taxon>malvids</taxon>
        <taxon>Myrtales</taxon>
        <taxon>Lythraceae</taxon>
        <taxon>Trapa</taxon>
    </lineage>
</organism>
<gene>
    <name evidence="2" type="ORF">SAY86_006151</name>
</gene>
<feature type="compositionally biased region" description="Basic residues" evidence="1">
    <location>
        <begin position="1"/>
        <end position="15"/>
    </location>
</feature>
<protein>
    <submittedName>
        <fullName evidence="2">Uncharacterized protein</fullName>
    </submittedName>
</protein>
<name>A0AAN7QXE1_TRANT</name>
<proteinExistence type="predicted"/>
<evidence type="ECO:0000313" key="2">
    <source>
        <dbReference type="EMBL" id="KAK4778623.1"/>
    </source>
</evidence>
<reference evidence="2 3" key="1">
    <citation type="journal article" date="2023" name="Hortic Res">
        <title>Pangenome of water caltrop reveals structural variations and asymmetric subgenome divergence after allopolyploidization.</title>
        <authorList>
            <person name="Zhang X."/>
            <person name="Chen Y."/>
            <person name="Wang L."/>
            <person name="Yuan Y."/>
            <person name="Fang M."/>
            <person name="Shi L."/>
            <person name="Lu R."/>
            <person name="Comes H.P."/>
            <person name="Ma Y."/>
            <person name="Chen Y."/>
            <person name="Huang G."/>
            <person name="Zhou Y."/>
            <person name="Zheng Z."/>
            <person name="Qiu Y."/>
        </authorList>
    </citation>
    <scope>NUCLEOTIDE SEQUENCE [LARGE SCALE GENOMIC DNA]</scope>
    <source>
        <strain evidence="2">F231</strain>
    </source>
</reference>
<feature type="region of interest" description="Disordered" evidence="1">
    <location>
        <begin position="1"/>
        <end position="72"/>
    </location>
</feature>
<dbReference type="Proteomes" id="UP001346149">
    <property type="component" value="Unassembled WGS sequence"/>
</dbReference>
<accession>A0AAN7QXE1</accession>